<dbReference type="Proteomes" id="UP000252355">
    <property type="component" value="Unassembled WGS sequence"/>
</dbReference>
<protein>
    <submittedName>
        <fullName evidence="2">Zinc-regulated TonB-dependent outer membrane receptor</fullName>
    </submittedName>
</protein>
<sequence>MNPLVSKLGVAPILLLLSVGIAMMASPPHLLLAAEAGAASPQSEVAALREEVARLTALVASLSTRLARLEEENTARQAQIDARLAEARAVAAPAGGGVIQNQNPDISVVGVAVGKASTDRRDPDRNAIRLEGSELVLTKNVSPYARANLTLGYHGEEGHVEEGYADFSHVLPGRWEARVGRFLMPIGTLNQIHSHDWPMAARPLPLEFFLGGEHGATDEGLSLSTPLDLRSKTYARWQAEVLRGGSTILFNDGQTRVLGGRLSGNTPLNDRDDLNWGMNWHRGAWNRAGDLDSTVYGGDLMWRRRLSQFDRLTFWGEWLWNTREALGRSPLTAKGYYLTGMYKFRKDRDWHIGVEYDCTERPGDARFNAVARSAFAGYWLTENDRLQLQFRQVRDPFRGASYNEVLLQVIWGMGPHKPHLANF</sequence>
<feature type="coiled-coil region" evidence="1">
    <location>
        <begin position="45"/>
        <end position="79"/>
    </location>
</feature>
<dbReference type="EMBL" id="QOQW01000016">
    <property type="protein sequence ID" value="RCK79065.1"/>
    <property type="molecule type" value="Genomic_DNA"/>
</dbReference>
<dbReference type="AlphaFoldDB" id="A0A367ZLS7"/>
<gene>
    <name evidence="2" type="ORF">OZSIB_0407</name>
</gene>
<evidence type="ECO:0000313" key="3">
    <source>
        <dbReference type="Proteomes" id="UP000252355"/>
    </source>
</evidence>
<evidence type="ECO:0000256" key="1">
    <source>
        <dbReference type="SAM" id="Coils"/>
    </source>
</evidence>
<dbReference type="InterPro" id="IPR023614">
    <property type="entry name" value="Porin_dom_sf"/>
</dbReference>
<evidence type="ECO:0000313" key="2">
    <source>
        <dbReference type="EMBL" id="RCK79065.1"/>
    </source>
</evidence>
<comment type="caution">
    <text evidence="2">The sequence shown here is derived from an EMBL/GenBank/DDBJ whole genome shotgun (WGS) entry which is preliminary data.</text>
</comment>
<keyword evidence="1" id="KW-0175">Coiled coil</keyword>
<dbReference type="SUPFAM" id="SSF56935">
    <property type="entry name" value="Porins"/>
    <property type="match status" value="1"/>
</dbReference>
<organism evidence="2 3">
    <name type="scientific">Candidatus Ozemobacter sibiricus</name>
    <dbReference type="NCBI Taxonomy" id="2268124"/>
    <lineage>
        <taxon>Bacteria</taxon>
        <taxon>Candidatus Ozemobacteria</taxon>
        <taxon>Candidatus Ozemobacterales</taxon>
        <taxon>Candidatus Ozemobacteraceae</taxon>
        <taxon>Candidatus Ozemobacter</taxon>
    </lineage>
</organism>
<proteinExistence type="predicted"/>
<reference evidence="2 3" key="1">
    <citation type="submission" date="2018-05" db="EMBL/GenBank/DDBJ databases">
        <title>A metagenomic window into the 2 km-deep terrestrial subsurface aquifer revealed taxonomically and functionally diverse microbial community comprising novel uncultured bacterial lineages.</title>
        <authorList>
            <person name="Kadnikov V.V."/>
            <person name="Mardanov A.V."/>
            <person name="Beletsky A.V."/>
            <person name="Banks D."/>
            <person name="Pimenov N.V."/>
            <person name="Frank Y.A."/>
            <person name="Karnachuk O.V."/>
            <person name="Ravin N.V."/>
        </authorList>
    </citation>
    <scope>NUCLEOTIDE SEQUENCE [LARGE SCALE GENOMIC DNA]</scope>
    <source>
        <strain evidence="2">BY5</strain>
    </source>
</reference>
<accession>A0A367ZLS7</accession>
<dbReference type="Gene3D" id="2.40.160.10">
    <property type="entry name" value="Porin"/>
    <property type="match status" value="1"/>
</dbReference>
<name>A0A367ZLS7_9BACT</name>
<keyword evidence="2" id="KW-0675">Receptor</keyword>